<keyword evidence="2" id="KW-0040">ANK repeat</keyword>
<reference evidence="3 4" key="1">
    <citation type="submission" date="2021-06" db="EMBL/GenBank/DDBJ databases">
        <authorList>
            <person name="Palmer J.M."/>
        </authorList>
    </citation>
    <scope>NUCLEOTIDE SEQUENCE [LARGE SCALE GENOMIC DNA]</scope>
    <source>
        <strain evidence="4">if_2019</strain>
        <tissue evidence="3">Muscle</tissue>
    </source>
</reference>
<evidence type="ECO:0000256" key="2">
    <source>
        <dbReference type="ARBA" id="ARBA00023043"/>
    </source>
</evidence>
<organism evidence="3 4">
    <name type="scientific">Ilyodon furcidens</name>
    <name type="common">goldbreast splitfin</name>
    <dbReference type="NCBI Taxonomy" id="33524"/>
    <lineage>
        <taxon>Eukaryota</taxon>
        <taxon>Metazoa</taxon>
        <taxon>Chordata</taxon>
        <taxon>Craniata</taxon>
        <taxon>Vertebrata</taxon>
        <taxon>Euteleostomi</taxon>
        <taxon>Actinopterygii</taxon>
        <taxon>Neopterygii</taxon>
        <taxon>Teleostei</taxon>
        <taxon>Neoteleostei</taxon>
        <taxon>Acanthomorphata</taxon>
        <taxon>Ovalentaria</taxon>
        <taxon>Atherinomorphae</taxon>
        <taxon>Cyprinodontiformes</taxon>
        <taxon>Goodeidae</taxon>
        <taxon>Ilyodon</taxon>
    </lineage>
</organism>
<sequence>MDVNTMHGPMDFNLDNMEAKHGKMLPSLDDRLDSGVDSIKDDDMVKDFEEMTLNSGEERTEEYEPWREPVTEDGDTLLHLAIIHEATEHAFQMIQLSRNHSFLNKQNHQRQVTINIIAKMPVISNLCVPHPKSHTSSK</sequence>
<accession>A0ABV0TVQ2</accession>
<dbReference type="SUPFAM" id="SSF48403">
    <property type="entry name" value="Ankyrin repeat"/>
    <property type="match status" value="1"/>
</dbReference>
<dbReference type="InterPro" id="IPR036770">
    <property type="entry name" value="Ankyrin_rpt-contain_sf"/>
</dbReference>
<keyword evidence="1" id="KW-0677">Repeat</keyword>
<evidence type="ECO:0000313" key="3">
    <source>
        <dbReference type="EMBL" id="MEQ2236046.1"/>
    </source>
</evidence>
<dbReference type="PANTHER" id="PTHR46680">
    <property type="entry name" value="NF-KAPPA-B INHIBITOR ALPHA"/>
    <property type="match status" value="1"/>
</dbReference>
<dbReference type="Proteomes" id="UP001482620">
    <property type="component" value="Unassembled WGS sequence"/>
</dbReference>
<protein>
    <submittedName>
        <fullName evidence="3">Uncharacterized protein</fullName>
    </submittedName>
</protein>
<evidence type="ECO:0000313" key="4">
    <source>
        <dbReference type="Proteomes" id="UP001482620"/>
    </source>
</evidence>
<dbReference type="InterPro" id="IPR051070">
    <property type="entry name" value="NF-kappa-B_inhibitor"/>
</dbReference>
<dbReference type="PANTHER" id="PTHR46680:SF1">
    <property type="entry name" value="NF-KAPPA-B INHIBITOR ALPHA"/>
    <property type="match status" value="1"/>
</dbReference>
<proteinExistence type="predicted"/>
<gene>
    <name evidence="3" type="ORF">ILYODFUR_008404</name>
</gene>
<name>A0ABV0TVQ2_9TELE</name>
<dbReference type="EMBL" id="JAHRIQ010046905">
    <property type="protein sequence ID" value="MEQ2236046.1"/>
    <property type="molecule type" value="Genomic_DNA"/>
</dbReference>
<evidence type="ECO:0000256" key="1">
    <source>
        <dbReference type="ARBA" id="ARBA00022737"/>
    </source>
</evidence>
<comment type="caution">
    <text evidence="3">The sequence shown here is derived from an EMBL/GenBank/DDBJ whole genome shotgun (WGS) entry which is preliminary data.</text>
</comment>
<keyword evidence="4" id="KW-1185">Reference proteome</keyword>